<dbReference type="GO" id="GO:0003677">
    <property type="term" value="F:DNA binding"/>
    <property type="evidence" value="ECO:0007669"/>
    <property type="project" value="InterPro"/>
</dbReference>
<reference evidence="2 3" key="1">
    <citation type="submission" date="2017-03" db="EMBL/GenBank/DDBJ databases">
        <title>Lifting the veil on microbial sulfur biogeochemistry in mining wastewaters.</title>
        <authorList>
            <person name="Kantor R.S."/>
            <person name="Colenbrander Nelson T."/>
            <person name="Marshall S."/>
            <person name="Bennett D."/>
            <person name="Apte S."/>
            <person name="Camacho D."/>
            <person name="Thomas B.C."/>
            <person name="Warren L.A."/>
            <person name="Banfield J.F."/>
        </authorList>
    </citation>
    <scope>NUCLEOTIDE SEQUENCE [LARGE SCALE GENOMIC DNA]</scope>
    <source>
        <strain evidence="2">32-67-7</strain>
    </source>
</reference>
<name>A0A258DBC8_CAUVI</name>
<comment type="caution">
    <text evidence="2">The sequence shown here is derived from an EMBL/GenBank/DDBJ whole genome shotgun (WGS) entry which is preliminary data.</text>
</comment>
<evidence type="ECO:0000313" key="3">
    <source>
        <dbReference type="Proteomes" id="UP000215616"/>
    </source>
</evidence>
<protein>
    <submittedName>
        <fullName evidence="2">Cro/Cl family transcriptional regulator</fullName>
    </submittedName>
</protein>
<sequence>MVESPSDDLEQQRQLLSTILKTIRDLRRLKARVVAARMGMKIRTYYSFENGEGPLIIARIWRFAAATETDPAGIMDALMLGKIEYALRAMDNKASTILLGSYRQFNDRVGDRLTTIASPVLIEAFKRPFDALEEHIDRRDLSAERWLAENLPRILPPEE</sequence>
<proteinExistence type="predicted"/>
<organism evidence="2 3">
    <name type="scientific">Caulobacter vibrioides</name>
    <name type="common">Caulobacter crescentus</name>
    <dbReference type="NCBI Taxonomy" id="155892"/>
    <lineage>
        <taxon>Bacteria</taxon>
        <taxon>Pseudomonadati</taxon>
        <taxon>Pseudomonadota</taxon>
        <taxon>Alphaproteobacteria</taxon>
        <taxon>Caulobacterales</taxon>
        <taxon>Caulobacteraceae</taxon>
        <taxon>Caulobacter</taxon>
    </lineage>
</organism>
<dbReference type="EMBL" id="NCDQ01000054">
    <property type="protein sequence ID" value="OYX04906.1"/>
    <property type="molecule type" value="Genomic_DNA"/>
</dbReference>
<dbReference type="AlphaFoldDB" id="A0A258DBC8"/>
<accession>A0A258DBC8</accession>
<feature type="domain" description="HTH cro/C1-type" evidence="1">
    <location>
        <begin position="20"/>
        <end position="74"/>
    </location>
</feature>
<evidence type="ECO:0000259" key="1">
    <source>
        <dbReference type="PROSITE" id="PS50943"/>
    </source>
</evidence>
<dbReference type="InterPro" id="IPR010982">
    <property type="entry name" value="Lambda_DNA-bd_dom_sf"/>
</dbReference>
<dbReference type="CDD" id="cd00093">
    <property type="entry name" value="HTH_XRE"/>
    <property type="match status" value="1"/>
</dbReference>
<dbReference type="SUPFAM" id="SSF47413">
    <property type="entry name" value="lambda repressor-like DNA-binding domains"/>
    <property type="match status" value="1"/>
</dbReference>
<evidence type="ECO:0000313" key="2">
    <source>
        <dbReference type="EMBL" id="OYX04906.1"/>
    </source>
</evidence>
<dbReference type="InterPro" id="IPR001387">
    <property type="entry name" value="Cro/C1-type_HTH"/>
</dbReference>
<gene>
    <name evidence="2" type="ORF">B7Z12_05055</name>
</gene>
<dbReference type="Proteomes" id="UP000215616">
    <property type="component" value="Unassembled WGS sequence"/>
</dbReference>
<dbReference type="PROSITE" id="PS50943">
    <property type="entry name" value="HTH_CROC1"/>
    <property type="match status" value="1"/>
</dbReference>